<evidence type="ECO:0000313" key="3">
    <source>
        <dbReference type="Proteomes" id="UP000242474"/>
    </source>
</evidence>
<proteinExistence type="predicted"/>
<evidence type="ECO:0000313" key="2">
    <source>
        <dbReference type="EMBL" id="PIA16750.1"/>
    </source>
</evidence>
<evidence type="ECO:0008006" key="4">
    <source>
        <dbReference type="Google" id="ProtNLM"/>
    </source>
</evidence>
<reference evidence="2 3" key="1">
    <citation type="journal article" date="2015" name="Genome Biol. Evol.">
        <title>Phylogenomic analyses indicate that early fungi evolved digesting cell walls of algal ancestors of land plants.</title>
        <authorList>
            <person name="Chang Y."/>
            <person name="Wang S."/>
            <person name="Sekimoto S."/>
            <person name="Aerts A.L."/>
            <person name="Choi C."/>
            <person name="Clum A."/>
            <person name="LaButti K.M."/>
            <person name="Lindquist E.A."/>
            <person name="Yee Ngan C."/>
            <person name="Ohm R.A."/>
            <person name="Salamov A.A."/>
            <person name="Grigoriev I.V."/>
            <person name="Spatafora J.W."/>
            <person name="Berbee M.L."/>
        </authorList>
    </citation>
    <scope>NUCLEOTIDE SEQUENCE [LARGE SCALE GENOMIC DNA]</scope>
    <source>
        <strain evidence="2 3">NRRL 1564</strain>
    </source>
</reference>
<feature type="region of interest" description="Disordered" evidence="1">
    <location>
        <begin position="516"/>
        <end position="538"/>
    </location>
</feature>
<name>A0A2G5BCL1_COERN</name>
<keyword evidence="3" id="KW-1185">Reference proteome</keyword>
<feature type="compositionally biased region" description="Polar residues" evidence="1">
    <location>
        <begin position="1"/>
        <end position="20"/>
    </location>
</feature>
<dbReference type="AlphaFoldDB" id="A0A2G5BCL1"/>
<feature type="compositionally biased region" description="Low complexity" evidence="1">
    <location>
        <begin position="26"/>
        <end position="49"/>
    </location>
</feature>
<gene>
    <name evidence="2" type="ORF">COEREDRAFT_81100</name>
</gene>
<feature type="compositionally biased region" description="Polar residues" evidence="1">
    <location>
        <begin position="516"/>
        <end position="530"/>
    </location>
</feature>
<dbReference type="Proteomes" id="UP000242474">
    <property type="component" value="Unassembled WGS sequence"/>
</dbReference>
<accession>A0A2G5BCL1</accession>
<organism evidence="2 3">
    <name type="scientific">Coemansia reversa (strain ATCC 12441 / NRRL 1564)</name>
    <dbReference type="NCBI Taxonomy" id="763665"/>
    <lineage>
        <taxon>Eukaryota</taxon>
        <taxon>Fungi</taxon>
        <taxon>Fungi incertae sedis</taxon>
        <taxon>Zoopagomycota</taxon>
        <taxon>Kickxellomycotina</taxon>
        <taxon>Kickxellomycetes</taxon>
        <taxon>Kickxellales</taxon>
        <taxon>Kickxellaceae</taxon>
        <taxon>Coemansia</taxon>
    </lineage>
</organism>
<dbReference type="EMBL" id="KZ303498">
    <property type="protein sequence ID" value="PIA16750.1"/>
    <property type="molecule type" value="Genomic_DNA"/>
</dbReference>
<dbReference type="OrthoDB" id="5577393at2759"/>
<evidence type="ECO:0000256" key="1">
    <source>
        <dbReference type="SAM" id="MobiDB-lite"/>
    </source>
</evidence>
<feature type="compositionally biased region" description="Polar residues" evidence="1">
    <location>
        <begin position="59"/>
        <end position="70"/>
    </location>
</feature>
<feature type="region of interest" description="Disordered" evidence="1">
    <location>
        <begin position="1"/>
        <end position="70"/>
    </location>
</feature>
<sequence>MSPKQQQWHPVRPSIQQSSPRPHIYSPRSSCSPTSRPTSQNSSLERGLEASGGLGEGGNSNEPTSHTTYWCQRPGQSVQEVFHDSCILQLVERDDGAPPKPSTGGGYAVTIPGLCPFHVIAEKKANGTTICGGVQSHVHEKATGESTDKVVTKESLVLKIPLVTQPISLNVLLKIPDLRRLALYFYREDILPKLSQTTSGVLTEPLAMHTVENTSSFKVNPACRRMLQWMAEEKMWKLDESSQFSIDSWTNVIGHENMLFFSRGMRVPYPHNQKFRASSNIYRIAIGFWSPFQQKMWKSFLDSNIEECFLDAAFRCDRDGFQLWTLLYERDGQIIPISYLLTTATTVKLVADWLSALIDQSPETLPKKVIYINTLKAMMALEHVFPGWDICFNKYYIDQELKSLVLRRNRKDFYDPRVISAIQNIDVNFTDAVKAVKNTPDLENEVDYIFSQANIWNPKSYKELERFSKSSGVVCRWRYLLWMTLLSRPLERRIDPMVYFLVSILTPGVEQAVKAQKNSSQDNSNFSMDSLEQGGKSPEPGFEGMRLKFLDESLVCLIPKNTVGTCVVDKKFNVCYCSKFIQKSMCKHLIYASTMEIHQPWLVKLLDDIPNA</sequence>
<protein>
    <recommendedName>
        <fullName evidence="4">SWIM-type domain-containing protein</fullName>
    </recommendedName>
</protein>